<dbReference type="RefSeq" id="WP_205042164.1">
    <property type="nucleotide sequence ID" value="NZ_CAJVAX010000012.1"/>
</dbReference>
<dbReference type="Pfam" id="PF13714">
    <property type="entry name" value="PEP_mutase"/>
    <property type="match status" value="1"/>
</dbReference>
<dbReference type="PANTHER" id="PTHR42905">
    <property type="entry name" value="PHOSPHOENOLPYRUVATE CARBOXYLASE"/>
    <property type="match status" value="1"/>
</dbReference>
<proteinExistence type="predicted"/>
<dbReference type="InterPro" id="IPR040442">
    <property type="entry name" value="Pyrv_kinase-like_dom_sf"/>
</dbReference>
<dbReference type="InterPro" id="IPR039556">
    <property type="entry name" value="ICL/PEPM"/>
</dbReference>
<name>A0A9W4E5P8_9ACTN</name>
<evidence type="ECO:0000313" key="2">
    <source>
        <dbReference type="Proteomes" id="UP001153328"/>
    </source>
</evidence>
<dbReference type="GO" id="GO:0016829">
    <property type="term" value="F:lyase activity"/>
    <property type="evidence" value="ECO:0007669"/>
    <property type="project" value="UniProtKB-KW"/>
</dbReference>
<dbReference type="CDD" id="cd00377">
    <property type="entry name" value="ICL_PEPM"/>
    <property type="match status" value="1"/>
</dbReference>
<dbReference type="InterPro" id="IPR015813">
    <property type="entry name" value="Pyrv/PenolPyrv_kinase-like_dom"/>
</dbReference>
<keyword evidence="2" id="KW-1185">Reference proteome</keyword>
<dbReference type="EMBL" id="CAJVAX010000012">
    <property type="protein sequence ID" value="CAG7624229.1"/>
    <property type="molecule type" value="Genomic_DNA"/>
</dbReference>
<dbReference type="Gene3D" id="3.20.20.60">
    <property type="entry name" value="Phosphoenolpyruvate-binding domains"/>
    <property type="match status" value="1"/>
</dbReference>
<sequence length="251" mass="25394">MTQETEHTPVGTGADVLRALHHGRKPGDPLVLPGPWDAASARVFADAGFPALATPSAGVSASLGYDDGEGTPPDEMFAAIRRITRAVDVPVTADVEAGYALPAAELVERLLEAGAAGCNLEDSDPATGALVEPARQADRLAAVRAAAGSALVVNARVDTYLRGGRTPAEAVDRGRLYAAAGADCVYPILAPATHLGILADAVGVPLNALCKPGTLSPRELGVLGATRITFGGALHTEALASVRSLAAGLAL</sequence>
<dbReference type="SUPFAM" id="SSF51621">
    <property type="entry name" value="Phosphoenolpyruvate/pyruvate domain"/>
    <property type="match status" value="1"/>
</dbReference>
<gene>
    <name evidence="1" type="ORF">SBRY_20029</name>
</gene>
<dbReference type="Proteomes" id="UP001153328">
    <property type="component" value="Unassembled WGS sequence"/>
</dbReference>
<accession>A0A9W4E5P8</accession>
<dbReference type="AlphaFoldDB" id="A0A9W4E5P8"/>
<protein>
    <submittedName>
        <fullName evidence="1">2-Methylisocitrate lyase, PEP mutase family</fullName>
    </submittedName>
</protein>
<dbReference type="PANTHER" id="PTHR42905:SF16">
    <property type="entry name" value="CARBOXYPHOSPHONOENOLPYRUVATE PHOSPHONOMUTASE-LIKE PROTEIN (AFU_ORTHOLOGUE AFUA_5G07230)"/>
    <property type="match status" value="1"/>
</dbReference>
<evidence type="ECO:0000313" key="1">
    <source>
        <dbReference type="EMBL" id="CAG7624229.1"/>
    </source>
</evidence>
<organism evidence="1 2">
    <name type="scientific">Actinacidiphila bryophytorum</name>
    <dbReference type="NCBI Taxonomy" id="1436133"/>
    <lineage>
        <taxon>Bacteria</taxon>
        <taxon>Bacillati</taxon>
        <taxon>Actinomycetota</taxon>
        <taxon>Actinomycetes</taxon>
        <taxon>Kitasatosporales</taxon>
        <taxon>Streptomycetaceae</taxon>
        <taxon>Actinacidiphila</taxon>
    </lineage>
</organism>
<comment type="caution">
    <text evidence="1">The sequence shown here is derived from an EMBL/GenBank/DDBJ whole genome shotgun (WGS) entry which is preliminary data.</text>
</comment>
<keyword evidence="1" id="KW-0456">Lyase</keyword>
<reference evidence="1" key="1">
    <citation type="submission" date="2021-06" db="EMBL/GenBank/DDBJ databases">
        <authorList>
            <person name="Arsene-Ploetze F."/>
        </authorList>
    </citation>
    <scope>NUCLEOTIDE SEQUENCE</scope>
    <source>
        <strain evidence="1">SBRY1</strain>
    </source>
</reference>